<feature type="compositionally biased region" description="Basic and acidic residues" evidence="1">
    <location>
        <begin position="150"/>
        <end position="162"/>
    </location>
</feature>
<feature type="signal peptide" evidence="2">
    <location>
        <begin position="1"/>
        <end position="20"/>
    </location>
</feature>
<dbReference type="EMBL" id="QXGH01000009">
    <property type="protein sequence ID" value="RHW28949.1"/>
    <property type="molecule type" value="Genomic_DNA"/>
</dbReference>
<dbReference type="InterPro" id="IPR043426">
    <property type="entry name" value="MltB-like"/>
</dbReference>
<reference evidence="4 5" key="1">
    <citation type="submission" date="2018-09" db="EMBL/GenBank/DDBJ databases">
        <title>Genome sequencing of Nocardioides immobilis CCTCC AB 2017083 for comparison to Nocardioides silvaticus.</title>
        <authorList>
            <person name="Li C."/>
            <person name="Wang G."/>
        </authorList>
    </citation>
    <scope>NUCLEOTIDE SEQUENCE [LARGE SCALE GENOMIC DNA]</scope>
    <source>
        <strain evidence="4 5">CCTCC AB 2017083</strain>
    </source>
</reference>
<feature type="region of interest" description="Disordered" evidence="1">
    <location>
        <begin position="251"/>
        <end position="326"/>
    </location>
</feature>
<gene>
    <name evidence="4" type="ORF">D0Z08_01105</name>
</gene>
<feature type="compositionally biased region" description="Basic and acidic residues" evidence="1">
    <location>
        <begin position="312"/>
        <end position="326"/>
    </location>
</feature>
<protein>
    <recommendedName>
        <fullName evidence="3">Transglycosylase SLT domain-containing protein</fullName>
    </recommendedName>
</protein>
<feature type="region of interest" description="Disordered" evidence="1">
    <location>
        <begin position="25"/>
        <end position="54"/>
    </location>
</feature>
<keyword evidence="5" id="KW-1185">Reference proteome</keyword>
<feature type="chain" id="PRO_5038917896" description="Transglycosylase SLT domain-containing protein" evidence="2">
    <location>
        <begin position="21"/>
        <end position="372"/>
    </location>
</feature>
<dbReference type="PANTHER" id="PTHR30163:SF8">
    <property type="entry name" value="LYTIC MUREIN TRANSGLYCOSYLASE"/>
    <property type="match status" value="1"/>
</dbReference>
<proteinExistence type="predicted"/>
<name>A0A417Y8D0_9ACTN</name>
<accession>A0A417Y8D0</accession>
<feature type="compositionally biased region" description="Basic and acidic residues" evidence="1">
    <location>
        <begin position="263"/>
        <end position="280"/>
    </location>
</feature>
<evidence type="ECO:0000313" key="5">
    <source>
        <dbReference type="Proteomes" id="UP000283644"/>
    </source>
</evidence>
<comment type="caution">
    <text evidence="4">The sequence shown here is derived from an EMBL/GenBank/DDBJ whole genome shotgun (WGS) entry which is preliminary data.</text>
</comment>
<evidence type="ECO:0000256" key="1">
    <source>
        <dbReference type="SAM" id="MobiDB-lite"/>
    </source>
</evidence>
<dbReference type="GO" id="GO:0009253">
    <property type="term" value="P:peptidoglycan catabolic process"/>
    <property type="evidence" value="ECO:0007669"/>
    <property type="project" value="TreeGrafter"/>
</dbReference>
<dbReference type="OrthoDB" id="9796191at2"/>
<organism evidence="4 5">
    <name type="scientific">Nocardioides immobilis</name>
    <dbReference type="NCBI Taxonomy" id="2049295"/>
    <lineage>
        <taxon>Bacteria</taxon>
        <taxon>Bacillati</taxon>
        <taxon>Actinomycetota</taxon>
        <taxon>Actinomycetes</taxon>
        <taxon>Propionibacteriales</taxon>
        <taxon>Nocardioidaceae</taxon>
        <taxon>Nocardioides</taxon>
    </lineage>
</organism>
<dbReference type="AlphaFoldDB" id="A0A417Y8D0"/>
<dbReference type="Proteomes" id="UP000283644">
    <property type="component" value="Unassembled WGS sequence"/>
</dbReference>
<evidence type="ECO:0000259" key="3">
    <source>
        <dbReference type="Pfam" id="PF13406"/>
    </source>
</evidence>
<keyword evidence="2" id="KW-0732">Signal</keyword>
<dbReference type="Gene3D" id="1.10.530.10">
    <property type="match status" value="1"/>
</dbReference>
<dbReference type="Pfam" id="PF13406">
    <property type="entry name" value="SLT_2"/>
    <property type="match status" value="1"/>
</dbReference>
<evidence type="ECO:0000313" key="4">
    <source>
        <dbReference type="EMBL" id="RHW28949.1"/>
    </source>
</evidence>
<dbReference type="PANTHER" id="PTHR30163">
    <property type="entry name" value="MEMBRANE-BOUND LYTIC MUREIN TRANSGLYCOSYLASE B"/>
    <property type="match status" value="1"/>
</dbReference>
<evidence type="ECO:0000256" key="2">
    <source>
        <dbReference type="SAM" id="SignalP"/>
    </source>
</evidence>
<dbReference type="SUPFAM" id="SSF53955">
    <property type="entry name" value="Lysozyme-like"/>
    <property type="match status" value="1"/>
</dbReference>
<feature type="domain" description="Transglycosylase SLT" evidence="3">
    <location>
        <begin position="166"/>
        <end position="206"/>
    </location>
</feature>
<dbReference type="GO" id="GO:0008933">
    <property type="term" value="F:peptidoglycan lytic transglycosylase activity"/>
    <property type="evidence" value="ECO:0007669"/>
    <property type="project" value="TreeGrafter"/>
</dbReference>
<sequence length="372" mass="39299">MSRGVALAGVLALSVTWTTAVVQVSPEPEQKDARPVALPISDQPPDRPASTSVPARLGYKAASRGRVRGVSSAPTDDIPSAALAAYQRAEAVINLADKSCKLPWQLLAAVGRVESNHGRTGGNLVDADGISRPGVRGPRLDGTHGTARISDTDAGRVDDDPAFDRAVGPMQIIPSTWTEIAVDADGDGRRNPQDVDDAALAAAVYLCSGPDDLSTRDGLRRSVLRYNRSQEYVDLVLSIMAGYQDGDYAEAPNSVTPSMTLSADDHAGPVERSSPEDRAHNFSHGDSGPAQPTQPAPDHPDESPDSPQDPPPTEHEPLARVKKKVEETTTAAAHTVTGVLSIAQATTACAAAGLNALLMPRTWRECIDRHTR</sequence>
<dbReference type="InterPro" id="IPR031304">
    <property type="entry name" value="SLT_2"/>
</dbReference>
<dbReference type="InterPro" id="IPR023346">
    <property type="entry name" value="Lysozyme-like_dom_sf"/>
</dbReference>
<feature type="region of interest" description="Disordered" evidence="1">
    <location>
        <begin position="124"/>
        <end position="162"/>
    </location>
</feature>